<dbReference type="GO" id="GO:0008982">
    <property type="term" value="F:protein-N(PI)-phosphohistidine-sugar phosphotransferase activity"/>
    <property type="evidence" value="ECO:0007669"/>
    <property type="project" value="InterPro"/>
</dbReference>
<feature type="transmembrane region" description="Helical" evidence="12">
    <location>
        <begin position="190"/>
        <end position="210"/>
    </location>
</feature>
<dbReference type="PROSITE" id="PS51093">
    <property type="entry name" value="PTS_EIIA_TYPE_1"/>
    <property type="match status" value="1"/>
</dbReference>
<dbReference type="InterPro" id="IPR018113">
    <property type="entry name" value="PTrfase_EIIB_Cys"/>
</dbReference>
<sequence>MKYESMIKSIIDNIGGKDNVNNVTHCYTRLRFVLKDSNKANKENLENIKGIKGVVEKGGQLQLVIGNEVTDVYDEFCAVSGLKENSQPSNEKKSFVDTISAIFFPIIGLMCASGLIKGLVALLVAIGLISDTSTTYTIINGIGDTVFYYLPAFLGYTTAKRFNGSPFLGMAIGLSLVYPNILGLSNAEPISVLFANTPFALNVTATIFGIPTTVVNYSSSVFPVIISVIVSVQFEKFLNKHTPKVLKSFLPACLTLLIMVPLTLIVIGPIVSILSNMIASGISSFYGFSPILASILLAGIFQILIMFGLHGMLFPIIFMNLGMIGYDFIFPACFVCSFTQIAGCLALSLKEKDPDKKAIAMSAGVSAVFGITEPAIYGVTLPNKKAFISSVIASAIGGIVIGIAQVKMYVLGGMGVIGFLNFISAEEGNTQLIYVLIAVCVAMVVTFILTLVTNKNNDDTTKNENTVTDTEVSVYSPINGEVKELKACSDQTFANEFLGKGVLVLPKDGVVYAPFDGVIASVFPTKHAIGLKSNSGVELLIHVGIDTVSLNGKYFKALKKDNDTVKKGDKLLEFDIDGIKSEGYSVEVPVIVTNSDKYTEFNYTYETNADVNTKVIDLK</sequence>
<feature type="transmembrane region" description="Helical" evidence="12">
    <location>
        <begin position="324"/>
        <end position="347"/>
    </location>
</feature>
<gene>
    <name evidence="16" type="ORF">IAC55_07745</name>
</gene>
<keyword evidence="6" id="KW-0598">Phosphotransferase system</keyword>
<comment type="caution">
    <text evidence="16">The sequence shown here is derived from an EMBL/GenBank/DDBJ whole genome shotgun (WGS) entry which is preliminary data.</text>
</comment>
<dbReference type="SUPFAM" id="SSF51261">
    <property type="entry name" value="Duplicated hybrid motif"/>
    <property type="match status" value="1"/>
</dbReference>
<dbReference type="Pfam" id="PF02378">
    <property type="entry name" value="PTS_EIIC"/>
    <property type="match status" value="1"/>
</dbReference>
<feature type="transmembrane region" description="Helical" evidence="12">
    <location>
        <begin position="102"/>
        <end position="129"/>
    </location>
</feature>
<evidence type="ECO:0000259" key="14">
    <source>
        <dbReference type="PROSITE" id="PS51098"/>
    </source>
</evidence>
<name>A0A9D9E1D7_9FIRM</name>
<reference evidence="16" key="1">
    <citation type="submission" date="2020-10" db="EMBL/GenBank/DDBJ databases">
        <authorList>
            <person name="Gilroy R."/>
        </authorList>
    </citation>
    <scope>NUCLEOTIDE SEQUENCE</scope>
    <source>
        <strain evidence="16">F6-4510</strain>
    </source>
</reference>
<dbReference type="NCBIfam" id="TIGR00830">
    <property type="entry name" value="PTBA"/>
    <property type="match status" value="1"/>
</dbReference>
<evidence type="ECO:0000256" key="9">
    <source>
        <dbReference type="ARBA" id="ARBA00022989"/>
    </source>
</evidence>
<feature type="transmembrane region" description="Helical" evidence="12">
    <location>
        <begin position="291"/>
        <end position="318"/>
    </location>
</feature>
<dbReference type="InterPro" id="IPR011297">
    <property type="entry name" value="PTS_IIABC_b_glu"/>
</dbReference>
<feature type="transmembrane region" description="Helical" evidence="12">
    <location>
        <begin position="254"/>
        <end position="279"/>
    </location>
</feature>
<dbReference type="InterPro" id="IPR001996">
    <property type="entry name" value="PTS_IIB_1"/>
</dbReference>
<evidence type="ECO:0000256" key="5">
    <source>
        <dbReference type="ARBA" id="ARBA00022679"/>
    </source>
</evidence>
<dbReference type="InterPro" id="IPR011055">
    <property type="entry name" value="Dup_hybrid_motif"/>
</dbReference>
<evidence type="ECO:0000256" key="3">
    <source>
        <dbReference type="ARBA" id="ARBA00022475"/>
    </source>
</evidence>
<dbReference type="NCBIfam" id="TIGR01995">
    <property type="entry name" value="PTS-II-ABC-beta"/>
    <property type="match status" value="1"/>
</dbReference>
<evidence type="ECO:0000256" key="7">
    <source>
        <dbReference type="ARBA" id="ARBA00022692"/>
    </source>
</evidence>
<dbReference type="InterPro" id="IPR013013">
    <property type="entry name" value="PTS_EIIC_1"/>
</dbReference>
<dbReference type="PANTHER" id="PTHR30175">
    <property type="entry name" value="PHOSPHOTRANSFERASE SYSTEM TRANSPORT PROTEIN"/>
    <property type="match status" value="1"/>
</dbReference>
<dbReference type="Proteomes" id="UP000823611">
    <property type="component" value="Unassembled WGS sequence"/>
</dbReference>
<feature type="transmembrane region" description="Helical" evidence="12">
    <location>
        <begin position="409"/>
        <end position="425"/>
    </location>
</feature>
<evidence type="ECO:0000256" key="10">
    <source>
        <dbReference type="ARBA" id="ARBA00023136"/>
    </source>
</evidence>
<dbReference type="InterPro" id="IPR003352">
    <property type="entry name" value="PTS_EIIC"/>
</dbReference>
<feature type="domain" description="PTS EIIB type-1" evidence="14">
    <location>
        <begin position="4"/>
        <end position="86"/>
    </location>
</feature>
<evidence type="ECO:0000256" key="12">
    <source>
        <dbReference type="SAM" id="Phobius"/>
    </source>
</evidence>
<dbReference type="EMBL" id="JADIMX010000147">
    <property type="protein sequence ID" value="MBO8435194.1"/>
    <property type="molecule type" value="Genomic_DNA"/>
</dbReference>
<feature type="transmembrane region" description="Helical" evidence="12">
    <location>
        <begin position="359"/>
        <end position="380"/>
    </location>
</feature>
<feature type="transmembrane region" description="Helical" evidence="12">
    <location>
        <begin position="431"/>
        <end position="452"/>
    </location>
</feature>
<keyword evidence="10 12" id="KW-0472">Membrane</keyword>
<dbReference type="InterPro" id="IPR036878">
    <property type="entry name" value="Glu_permease_IIB"/>
</dbReference>
<accession>A0A9D9E1D7</accession>
<dbReference type="AlphaFoldDB" id="A0A9D9E1D7"/>
<dbReference type="GO" id="GO:0090589">
    <property type="term" value="F:protein-phosphocysteine-trehalose phosphotransferase system transporter activity"/>
    <property type="evidence" value="ECO:0007669"/>
    <property type="project" value="TreeGrafter"/>
</dbReference>
<evidence type="ECO:0000256" key="6">
    <source>
        <dbReference type="ARBA" id="ARBA00022683"/>
    </source>
</evidence>
<dbReference type="GO" id="GO:0015771">
    <property type="term" value="P:trehalose transport"/>
    <property type="evidence" value="ECO:0007669"/>
    <property type="project" value="TreeGrafter"/>
</dbReference>
<evidence type="ECO:0000259" key="13">
    <source>
        <dbReference type="PROSITE" id="PS51093"/>
    </source>
</evidence>
<dbReference type="InterPro" id="IPR001127">
    <property type="entry name" value="PTS_EIIA_1_perm"/>
</dbReference>
<keyword evidence="9 12" id="KW-1133">Transmembrane helix</keyword>
<keyword evidence="3" id="KW-1003">Cell membrane</keyword>
<dbReference type="FunFam" id="3.30.1360.60:FF:000001">
    <property type="entry name" value="PTS system glucose-specific IIBC component PtsG"/>
    <property type="match status" value="1"/>
</dbReference>
<dbReference type="InterPro" id="IPR050558">
    <property type="entry name" value="PTS_Sugar-Specific_Components"/>
</dbReference>
<evidence type="ECO:0000256" key="4">
    <source>
        <dbReference type="ARBA" id="ARBA00022597"/>
    </source>
</evidence>
<feature type="active site" description="Phosphocysteine intermediate; for EIIB activity" evidence="11">
    <location>
        <position position="26"/>
    </location>
</feature>
<evidence type="ECO:0000256" key="2">
    <source>
        <dbReference type="ARBA" id="ARBA00022448"/>
    </source>
</evidence>
<feature type="transmembrane region" description="Helical" evidence="12">
    <location>
        <begin position="167"/>
        <end position="184"/>
    </location>
</feature>
<dbReference type="CDD" id="cd00212">
    <property type="entry name" value="PTS_IIB_glc"/>
    <property type="match status" value="1"/>
</dbReference>
<dbReference type="PROSITE" id="PS51098">
    <property type="entry name" value="PTS_EIIB_TYPE_1"/>
    <property type="match status" value="1"/>
</dbReference>
<dbReference type="Gene3D" id="3.30.1360.60">
    <property type="entry name" value="Glucose permease domain IIB"/>
    <property type="match status" value="1"/>
</dbReference>
<dbReference type="PROSITE" id="PS00371">
    <property type="entry name" value="PTS_EIIA_TYPE_1_HIS"/>
    <property type="match status" value="1"/>
</dbReference>
<dbReference type="Pfam" id="PF00358">
    <property type="entry name" value="PTS_EIIA_1"/>
    <property type="match status" value="1"/>
</dbReference>
<feature type="transmembrane region" description="Helical" evidence="12">
    <location>
        <begin position="217"/>
        <end position="234"/>
    </location>
</feature>
<keyword evidence="4 16" id="KW-0762">Sugar transport</keyword>
<keyword evidence="5" id="KW-0808">Transferase</keyword>
<evidence type="ECO:0000259" key="15">
    <source>
        <dbReference type="PROSITE" id="PS51103"/>
    </source>
</evidence>
<keyword evidence="8" id="KW-0418">Kinase</keyword>
<proteinExistence type="predicted"/>
<dbReference type="Pfam" id="PF00367">
    <property type="entry name" value="PTS_EIIB"/>
    <property type="match status" value="1"/>
</dbReference>
<evidence type="ECO:0000313" key="17">
    <source>
        <dbReference type="Proteomes" id="UP000823611"/>
    </source>
</evidence>
<reference evidence="16" key="2">
    <citation type="journal article" date="2021" name="PeerJ">
        <title>Extensive microbial diversity within the chicken gut microbiome revealed by metagenomics and culture.</title>
        <authorList>
            <person name="Gilroy R."/>
            <person name="Ravi A."/>
            <person name="Getino M."/>
            <person name="Pursley I."/>
            <person name="Horton D.L."/>
            <person name="Alikhan N.F."/>
            <person name="Baker D."/>
            <person name="Gharbi K."/>
            <person name="Hall N."/>
            <person name="Watson M."/>
            <person name="Adriaenssens E.M."/>
            <person name="Foster-Nyarko E."/>
            <person name="Jarju S."/>
            <person name="Secka A."/>
            <person name="Antonio M."/>
            <person name="Oren A."/>
            <person name="Chaudhuri R.R."/>
            <person name="La Ragione R."/>
            <person name="Hildebrand F."/>
            <person name="Pallen M.J."/>
        </authorList>
    </citation>
    <scope>NUCLEOTIDE SEQUENCE</scope>
    <source>
        <strain evidence="16">F6-4510</strain>
    </source>
</reference>
<keyword evidence="7 12" id="KW-0812">Transmembrane</keyword>
<dbReference type="PANTHER" id="PTHR30175:SF1">
    <property type="entry name" value="PTS SYSTEM ARBUTIN-, CELLOBIOSE-, AND SALICIN-SPECIFIC EIIBC COMPONENT-RELATED"/>
    <property type="match status" value="1"/>
</dbReference>
<dbReference type="GO" id="GO:0016301">
    <property type="term" value="F:kinase activity"/>
    <property type="evidence" value="ECO:0007669"/>
    <property type="project" value="UniProtKB-KW"/>
</dbReference>
<evidence type="ECO:0000256" key="11">
    <source>
        <dbReference type="PROSITE-ProRule" id="PRU00421"/>
    </source>
</evidence>
<feature type="transmembrane region" description="Helical" evidence="12">
    <location>
        <begin position="135"/>
        <end position="155"/>
    </location>
</feature>
<dbReference type="GO" id="GO:0005886">
    <property type="term" value="C:plasma membrane"/>
    <property type="evidence" value="ECO:0007669"/>
    <property type="project" value="UniProtKB-SubCell"/>
</dbReference>
<comment type="subcellular location">
    <subcellularLocation>
        <location evidence="1">Cell membrane</location>
        <topology evidence="1">Multi-pass membrane protein</topology>
    </subcellularLocation>
</comment>
<evidence type="ECO:0000313" key="16">
    <source>
        <dbReference type="EMBL" id="MBO8435194.1"/>
    </source>
</evidence>
<protein>
    <submittedName>
        <fullName evidence="16">PTS glucose transporter subunit IIA</fullName>
    </submittedName>
</protein>
<dbReference type="PROSITE" id="PS51103">
    <property type="entry name" value="PTS_EIIC_TYPE_1"/>
    <property type="match status" value="1"/>
</dbReference>
<dbReference type="GO" id="GO:0009401">
    <property type="term" value="P:phosphoenolpyruvate-dependent sugar phosphotransferase system"/>
    <property type="evidence" value="ECO:0007669"/>
    <property type="project" value="UniProtKB-KW"/>
</dbReference>
<feature type="domain" description="PTS EIIC type-1" evidence="15">
    <location>
        <begin position="97"/>
        <end position="465"/>
    </location>
</feature>
<dbReference type="FunFam" id="2.70.70.10:FF:000001">
    <property type="entry name" value="PTS system glucose-specific IIA component"/>
    <property type="match status" value="1"/>
</dbReference>
<organism evidence="16 17">
    <name type="scientific">Candidatus Fimicola merdigallinarum</name>
    <dbReference type="NCBI Taxonomy" id="2840819"/>
    <lineage>
        <taxon>Bacteria</taxon>
        <taxon>Bacillati</taxon>
        <taxon>Bacillota</taxon>
        <taxon>Clostridia</taxon>
        <taxon>Lachnospirales</taxon>
        <taxon>Lachnospiraceae</taxon>
        <taxon>Lachnospiraceae incertae sedis</taxon>
        <taxon>Candidatus Fimicola</taxon>
    </lineage>
</organism>
<feature type="transmembrane region" description="Helical" evidence="12">
    <location>
        <begin position="386"/>
        <end position="404"/>
    </location>
</feature>
<dbReference type="PROSITE" id="PS01035">
    <property type="entry name" value="PTS_EIIB_TYPE_1_CYS"/>
    <property type="match status" value="1"/>
</dbReference>
<dbReference type="SUPFAM" id="SSF55604">
    <property type="entry name" value="Glucose permease domain IIB"/>
    <property type="match status" value="1"/>
</dbReference>
<evidence type="ECO:0000256" key="1">
    <source>
        <dbReference type="ARBA" id="ARBA00004651"/>
    </source>
</evidence>
<dbReference type="Gene3D" id="2.70.70.10">
    <property type="entry name" value="Glucose Permease (Domain IIA)"/>
    <property type="match status" value="1"/>
</dbReference>
<evidence type="ECO:0000256" key="8">
    <source>
        <dbReference type="ARBA" id="ARBA00022777"/>
    </source>
</evidence>
<keyword evidence="2" id="KW-0813">Transport</keyword>
<feature type="domain" description="PTS EIIA type-1" evidence="13">
    <location>
        <begin position="490"/>
        <end position="594"/>
    </location>
</feature>